<gene>
    <name evidence="3" type="ORF">GA0061094_3201</name>
</gene>
<evidence type="ECO:0000313" key="3">
    <source>
        <dbReference type="EMBL" id="SCC22163.1"/>
    </source>
</evidence>
<dbReference type="SUPFAM" id="SSF82171">
    <property type="entry name" value="DPP6 N-terminal domain-like"/>
    <property type="match status" value="1"/>
</dbReference>
<keyword evidence="1" id="KW-0732">Signal</keyword>
<dbReference type="Gene3D" id="2.60.40.1080">
    <property type="match status" value="1"/>
</dbReference>
<dbReference type="EMBL" id="FMAU01000004">
    <property type="protein sequence ID" value="SCC22163.1"/>
    <property type="molecule type" value="Genomic_DNA"/>
</dbReference>
<sequence length="1021" mass="112701">MSKKVMRTVSIMLSLLLLISLVPALQPVVSAEAGWKELQVENSGFEAVPGSDKDIPSWVIWSGGNKTGMNVSEEKAFEGERSLRVDNSGSFGLFSQLIDVTEGNSYKMTAQLFVDELVTGNPGIWLRWYDAEGKNFGNTPKYFEGLKEGEWQEVSIEADAPAGAAGVKVFLYQTTSTVTKGYYDNIQFFEKSNEQLELPFEYGDPINLGPSALAAKTQGAAIGDGEVYYATNGSPATFYANDAETGEKIFSHELPGSDVVWGMTIGSDGNVYFAGTYNGILYRYVVDEKKLEEVGKSPSDNWIWQLDATADGKIYGATYPNAKVFEYDIEADTLTDLGRFHEEQNYARGLGVTDENLYVGIGTTAYLMKMNRETGEREEIDLPITGTSTSVSNVWEYGDRLFVAYGTSMLVLDVETGEVVHEMNWQDEAAYDGLISPPSPYDESLIYFKDKRTSELWTYDMDTDETQPVEPRVTLPASPVKAFEWTENKEGKQVLSVLHHQIEYSTYDPETNEVNVIYPDVELQGLSIQSLEIGPDENVYMGGYQGSFGVFDTSTESYLLRERNPHQIEGIGFMNGNVYMGIYGGAQIYKYNPELPFKYEDGKSGDNPEMVHDIGDDQSRPFTFASGDDKLFTGTIADYGKLGGALTIFDEKTGEWNTIRNIIENQSIIGLAYKDGTLYGGSTTAGGLGIDPTEERARMFEYDATSGDYELFDLEVEGIKTPEMIGELSFGPDGNLWGAAYGVNAEGKANSVIFAMDPDSKEVIKQKEFYTGVHRGSQWRPFFMRWDEEGMLYTTAARKLTVIDPDTMMSKQLIGDTVNLMDIDKEGNIYYADGADLMKLPVPVGSAELSVEDSTLMQGETSDLDLKVTLANGQEADLAGAKVEWENSNPEAVELGEGEVTALNAGTAEIKATVTYNGQTVTTDALIITVDVSTATLAEQIEGMKENGDLDHATAKQLLNRLKQAQHHYDKGRTEQALKHLADFSKHLHRSNAEEVIKDLLEQNVQSIRDGWDAGTGTLSQ</sequence>
<feature type="chain" id="PRO_5039209314" description="FIMAH domain-containing protein" evidence="1">
    <location>
        <begin position="25"/>
        <end position="1021"/>
    </location>
</feature>
<evidence type="ECO:0000259" key="2">
    <source>
        <dbReference type="Pfam" id="PF22888"/>
    </source>
</evidence>
<organism evidence="3 4">
    <name type="scientific">[Bacillus] enclensis</name>
    <dbReference type="NCBI Taxonomy" id="1402860"/>
    <lineage>
        <taxon>Bacteria</taxon>
        <taxon>Bacillati</taxon>
        <taxon>Bacillota</taxon>
        <taxon>Bacilli</taxon>
        <taxon>Bacillales</taxon>
        <taxon>Bacillaceae</taxon>
        <taxon>Rossellomorea</taxon>
    </lineage>
</organism>
<dbReference type="Gene3D" id="2.60.120.260">
    <property type="entry name" value="Galactose-binding domain-like"/>
    <property type="match status" value="1"/>
</dbReference>
<dbReference type="InterPro" id="IPR015943">
    <property type="entry name" value="WD40/YVTN_repeat-like_dom_sf"/>
</dbReference>
<proteinExistence type="predicted"/>
<evidence type="ECO:0000313" key="4">
    <source>
        <dbReference type="Proteomes" id="UP000181997"/>
    </source>
</evidence>
<dbReference type="Pfam" id="PF22888">
    <property type="entry name" value="FIMAH"/>
    <property type="match status" value="1"/>
</dbReference>
<feature type="domain" description="FIMAH" evidence="2">
    <location>
        <begin position="935"/>
        <end position="1008"/>
    </location>
</feature>
<dbReference type="AlphaFoldDB" id="A0A1C4CSW0"/>
<feature type="signal peptide" evidence="1">
    <location>
        <begin position="1"/>
        <end position="24"/>
    </location>
</feature>
<keyword evidence="4" id="KW-1185">Reference proteome</keyword>
<accession>A0A1C4CSW0</accession>
<evidence type="ECO:0000256" key="1">
    <source>
        <dbReference type="SAM" id="SignalP"/>
    </source>
</evidence>
<protein>
    <recommendedName>
        <fullName evidence="2">FIMAH domain-containing protein</fullName>
    </recommendedName>
</protein>
<dbReference type="SUPFAM" id="SSF75011">
    <property type="entry name" value="3-carboxy-cis,cis-mucoante lactonizing enzyme"/>
    <property type="match status" value="1"/>
</dbReference>
<dbReference type="RefSeq" id="WP_141687740.1">
    <property type="nucleotide sequence ID" value="NZ_FMAU01000004.1"/>
</dbReference>
<dbReference type="Proteomes" id="UP000181997">
    <property type="component" value="Unassembled WGS sequence"/>
</dbReference>
<reference evidence="4" key="1">
    <citation type="submission" date="2016-08" db="EMBL/GenBank/DDBJ databases">
        <authorList>
            <person name="Varghese N."/>
            <person name="Submissions Spin"/>
        </authorList>
    </citation>
    <scope>NUCLEOTIDE SEQUENCE [LARGE SCALE GENOMIC DNA]</scope>
    <source>
        <strain evidence="4">SGD-1123</strain>
    </source>
</reference>
<dbReference type="InterPro" id="IPR054470">
    <property type="entry name" value="FIMAH_dom"/>
</dbReference>
<name>A0A1C4CSW0_9BACI</name>
<dbReference type="Gene3D" id="2.130.10.10">
    <property type="entry name" value="YVTN repeat-like/Quinoprotein amine dehydrogenase"/>
    <property type="match status" value="1"/>
</dbReference>
<dbReference type="OrthoDB" id="843723at2"/>